<sequence length="123" mass="14901">MEKSNFKKERKIVCISIKKEGGKKSSVFLFFYYYIQPHLHGKRRRRRRRRKQIGRKFRVPSTFLIRMRICHEDRSLLLPTPYARLLPETGTRIRKVDFINVFRAQTESWPDALPMRLNSVYLT</sequence>
<accession>A0A8D9BEZ7</accession>
<dbReference type="EMBL" id="HBUF01635178">
    <property type="protein sequence ID" value="CAG6783952.1"/>
    <property type="molecule type" value="Transcribed_RNA"/>
</dbReference>
<evidence type="ECO:0000313" key="1">
    <source>
        <dbReference type="EMBL" id="CAG6783953.1"/>
    </source>
</evidence>
<dbReference type="EMBL" id="HBUF01635179">
    <property type="protein sequence ID" value="CAG6783953.1"/>
    <property type="molecule type" value="Transcribed_RNA"/>
</dbReference>
<organism evidence="1">
    <name type="scientific">Cacopsylla melanoneura</name>
    <dbReference type="NCBI Taxonomy" id="428564"/>
    <lineage>
        <taxon>Eukaryota</taxon>
        <taxon>Metazoa</taxon>
        <taxon>Ecdysozoa</taxon>
        <taxon>Arthropoda</taxon>
        <taxon>Hexapoda</taxon>
        <taxon>Insecta</taxon>
        <taxon>Pterygota</taxon>
        <taxon>Neoptera</taxon>
        <taxon>Paraneoptera</taxon>
        <taxon>Hemiptera</taxon>
        <taxon>Sternorrhyncha</taxon>
        <taxon>Psylloidea</taxon>
        <taxon>Psyllidae</taxon>
        <taxon>Psyllinae</taxon>
        <taxon>Cacopsylla</taxon>
    </lineage>
</organism>
<proteinExistence type="predicted"/>
<dbReference type="AlphaFoldDB" id="A0A8D9BEZ7"/>
<protein>
    <submittedName>
        <fullName evidence="1">Uncharacterized protein</fullName>
    </submittedName>
</protein>
<reference evidence="1" key="1">
    <citation type="submission" date="2021-05" db="EMBL/GenBank/DDBJ databases">
        <authorList>
            <person name="Alioto T."/>
            <person name="Alioto T."/>
            <person name="Gomez Garrido J."/>
        </authorList>
    </citation>
    <scope>NUCLEOTIDE SEQUENCE</scope>
</reference>
<name>A0A8D9BEZ7_9HEMI</name>